<keyword evidence="9" id="KW-0547">Nucleotide-binding</keyword>
<feature type="compositionally biased region" description="Low complexity" evidence="6">
    <location>
        <begin position="392"/>
        <end position="442"/>
    </location>
</feature>
<evidence type="ECO:0000256" key="2">
    <source>
        <dbReference type="ARBA" id="ARBA00012438"/>
    </source>
</evidence>
<dbReference type="InterPro" id="IPR003594">
    <property type="entry name" value="HATPase_dom"/>
</dbReference>
<evidence type="ECO:0000256" key="5">
    <source>
        <dbReference type="ARBA" id="ARBA00022777"/>
    </source>
</evidence>
<keyword evidence="5" id="KW-0418">Kinase</keyword>
<evidence type="ECO:0000313" key="9">
    <source>
        <dbReference type="EMBL" id="MCH6163583.1"/>
    </source>
</evidence>
<feature type="compositionally biased region" description="Low complexity" evidence="6">
    <location>
        <begin position="581"/>
        <end position="593"/>
    </location>
</feature>
<evidence type="ECO:0000256" key="1">
    <source>
        <dbReference type="ARBA" id="ARBA00000085"/>
    </source>
</evidence>
<dbReference type="SMART" id="SM00387">
    <property type="entry name" value="HATPase_c"/>
    <property type="match status" value="1"/>
</dbReference>
<name>A0ABS9T577_9ACTN</name>
<evidence type="ECO:0000259" key="8">
    <source>
        <dbReference type="SMART" id="SM00387"/>
    </source>
</evidence>
<accession>A0ABS9T577</accession>
<dbReference type="GO" id="GO:0005524">
    <property type="term" value="F:ATP binding"/>
    <property type="evidence" value="ECO:0007669"/>
    <property type="project" value="UniProtKB-KW"/>
</dbReference>
<dbReference type="InterPro" id="IPR050428">
    <property type="entry name" value="TCS_sensor_his_kinase"/>
</dbReference>
<feature type="region of interest" description="Disordered" evidence="6">
    <location>
        <begin position="1"/>
        <end position="30"/>
    </location>
</feature>
<comment type="catalytic activity">
    <reaction evidence="1">
        <text>ATP + protein L-histidine = ADP + protein N-phospho-L-histidine.</text>
        <dbReference type="EC" id="2.7.13.3"/>
    </reaction>
</comment>
<keyword evidence="10" id="KW-1185">Reference proteome</keyword>
<comment type="caution">
    <text evidence="9">The sequence shown here is derived from an EMBL/GenBank/DDBJ whole genome shotgun (WGS) entry which is preliminary data.</text>
</comment>
<keyword evidence="9" id="KW-0067">ATP-binding</keyword>
<dbReference type="InterPro" id="IPR036890">
    <property type="entry name" value="HATPase_C_sf"/>
</dbReference>
<organism evidence="9 10">
    <name type="scientific">Streptomyces marispadix</name>
    <dbReference type="NCBI Taxonomy" id="2922868"/>
    <lineage>
        <taxon>Bacteria</taxon>
        <taxon>Bacillati</taxon>
        <taxon>Actinomycetota</taxon>
        <taxon>Actinomycetes</taxon>
        <taxon>Kitasatosporales</taxon>
        <taxon>Streptomycetaceae</taxon>
        <taxon>Streptomyces</taxon>
    </lineage>
</organism>
<dbReference type="PANTHER" id="PTHR45436">
    <property type="entry name" value="SENSOR HISTIDINE KINASE YKOH"/>
    <property type="match status" value="1"/>
</dbReference>
<evidence type="ECO:0000256" key="4">
    <source>
        <dbReference type="ARBA" id="ARBA00022679"/>
    </source>
</evidence>
<feature type="compositionally biased region" description="Low complexity" evidence="6">
    <location>
        <begin position="530"/>
        <end position="539"/>
    </location>
</feature>
<dbReference type="EMBL" id="JAKWJU010000002">
    <property type="protein sequence ID" value="MCH6163583.1"/>
    <property type="molecule type" value="Genomic_DNA"/>
</dbReference>
<proteinExistence type="predicted"/>
<protein>
    <recommendedName>
        <fullName evidence="2">histidine kinase</fullName>
        <ecNumber evidence="2">2.7.13.3</ecNumber>
    </recommendedName>
</protein>
<evidence type="ECO:0000256" key="7">
    <source>
        <dbReference type="SAM" id="Phobius"/>
    </source>
</evidence>
<keyword evidence="3" id="KW-0597">Phosphoprotein</keyword>
<evidence type="ECO:0000313" key="10">
    <source>
        <dbReference type="Proteomes" id="UP001166784"/>
    </source>
</evidence>
<feature type="region of interest" description="Disordered" evidence="6">
    <location>
        <begin position="385"/>
        <end position="600"/>
    </location>
</feature>
<feature type="transmembrane region" description="Helical" evidence="7">
    <location>
        <begin position="35"/>
        <end position="57"/>
    </location>
</feature>
<dbReference type="EC" id="2.7.13.3" evidence="2"/>
<gene>
    <name evidence="9" type="ORF">MMA15_25250</name>
</gene>
<feature type="transmembrane region" description="Helical" evidence="7">
    <location>
        <begin position="63"/>
        <end position="83"/>
    </location>
</feature>
<dbReference type="Gene3D" id="3.30.565.10">
    <property type="entry name" value="Histidine kinase-like ATPase, C-terminal domain"/>
    <property type="match status" value="1"/>
</dbReference>
<evidence type="ECO:0000256" key="3">
    <source>
        <dbReference type="ARBA" id="ARBA00022553"/>
    </source>
</evidence>
<dbReference type="Proteomes" id="UP001166784">
    <property type="component" value="Unassembled WGS sequence"/>
</dbReference>
<evidence type="ECO:0000256" key="6">
    <source>
        <dbReference type="SAM" id="MobiDB-lite"/>
    </source>
</evidence>
<reference evidence="9" key="1">
    <citation type="submission" date="2022-03" db="EMBL/GenBank/DDBJ databases">
        <authorList>
            <person name="Santos J.D.N."/>
            <person name="Kallscheuer N."/>
            <person name="Jogler C."/>
            <person name="Lage O.M."/>
        </authorList>
    </citation>
    <scope>NUCLEOTIDE SEQUENCE</scope>
    <source>
        <strain evidence="9">M600PL45_2</strain>
    </source>
</reference>
<keyword evidence="7" id="KW-0472">Membrane</keyword>
<keyword evidence="7" id="KW-0812">Transmembrane</keyword>
<dbReference type="Pfam" id="PF02518">
    <property type="entry name" value="HATPase_c"/>
    <property type="match status" value="1"/>
</dbReference>
<feature type="compositionally biased region" description="Low complexity" evidence="6">
    <location>
        <begin position="456"/>
        <end position="471"/>
    </location>
</feature>
<feature type="compositionally biased region" description="Basic and acidic residues" evidence="6">
    <location>
        <begin position="540"/>
        <end position="549"/>
    </location>
</feature>
<feature type="domain" description="Histidine kinase/HSP90-like ATPase" evidence="8">
    <location>
        <begin position="270"/>
        <end position="381"/>
    </location>
</feature>
<dbReference type="SUPFAM" id="SSF55874">
    <property type="entry name" value="ATPase domain of HSP90 chaperone/DNA topoisomerase II/histidine kinase"/>
    <property type="match status" value="1"/>
</dbReference>
<sequence length="600" mass="60720">MTPETSPPPKRSAAGAAAPGSEQPPAKPRTGTGTALALLIAVLVTGPACLAAVYAAPQSIRPGIAWGSGSAAVLLSVAVALATRGILVARGLRAVIARQNDEADAERAVASHFADVIVPILVERLRSGASAQTALAAVPTVANSTHQRVLHSLANEVHRGEGMRAAAMAACANAAGRVQALATSMAADLREMEHKYSDEEVLGDLLHLDHRTAQTGRLADSIAVLTGARTGRRWAKPIVMESILRGAMGRISGYQRIRLHSSCELAVAGHAAEGVMHALAELMDNAANFSPPTSEVHVYVEEASAGVIITVEDGGLTMGEVALERAQQAVSSESLDLTNLSGTRLGLAVVGRLAHKHNLSVSFRPSAHGGTGVLLMIPQTLITQAPKRDAESTAPSSSLSSTSASPASSASSSSAALSSAPTPFPSQSRGPGAGSGTRSPGAPSGPRPSEPVGRTGADSGSSGGDSQPAGGLPRRRRPEAASSSEETGKAADVSGGSAAGGSGEPSPEHASATETGPSGLPKRRRGQTLAAAQQRSASSDQDKRAEPARSAEQSGSRFGAFRRAVQGGSAAADQKPDDPDGTSSSVSPSPSSSRPEDNSE</sequence>
<dbReference type="PANTHER" id="PTHR45436:SF5">
    <property type="entry name" value="SENSOR HISTIDINE KINASE TRCS"/>
    <property type="match status" value="1"/>
</dbReference>
<keyword evidence="4" id="KW-0808">Transferase</keyword>
<keyword evidence="7" id="KW-1133">Transmembrane helix</keyword>
<reference evidence="9" key="2">
    <citation type="journal article" date="2023" name="Int. J. Syst. Evol. Microbiol.">
        <title>Streptomyces marispadix sp. nov., isolated from marine beach sediment of the Northern Coast of Portugal.</title>
        <authorList>
            <person name="dos Santos J.D.N."/>
            <person name="Vitorino I.R."/>
            <person name="Kallscheuer N."/>
            <person name="Srivastava A."/>
            <person name="Krautwurst S."/>
            <person name="Marz M."/>
            <person name="Jogler C."/>
            <person name="Lobo Da Cunha A."/>
            <person name="Catita J."/>
            <person name="Goncalves H."/>
            <person name="Gonzalez I."/>
            <person name="Reyes F."/>
            <person name="Lage O.M."/>
        </authorList>
    </citation>
    <scope>NUCLEOTIDE SEQUENCE</scope>
    <source>
        <strain evidence="9">M600PL45_2</strain>
    </source>
</reference>
<dbReference type="RefSeq" id="WP_241062466.1">
    <property type="nucleotide sequence ID" value="NZ_JAKWJU010000002.1"/>
</dbReference>
<feature type="compositionally biased region" description="Pro residues" evidence="6">
    <location>
        <begin position="1"/>
        <end position="10"/>
    </location>
</feature>